<dbReference type="EMBL" id="WUAV01000005">
    <property type="protein sequence ID" value="KAF1755140.1"/>
    <property type="molecule type" value="Genomic_DNA"/>
</dbReference>
<comment type="caution">
    <text evidence="1">The sequence shown here is derived from an EMBL/GenBank/DDBJ whole genome shotgun (WGS) entry which is preliminary data.</text>
</comment>
<gene>
    <name evidence="1" type="ORF">GCK72_021709</name>
</gene>
<sequence>MHGDIDQLKNVVTLMKAKNIQFEDVEKAIDHIMGVGGMVDSYCGLSNYSDRVVELLHVLELQIYEAADQLNSNFKDTTFFVNIVEPVSRLLKFTSAAIRNHNQKFLKQVYKEFENNPPLRLTYMLSSYLEHDAINPMKASQSSKGEELAQCVMGILLFLDAFYIGLTGQYDDTAELRREVRVVLGKMDKLSHLGI</sequence>
<organism evidence="1 2">
    <name type="scientific">Caenorhabditis remanei</name>
    <name type="common">Caenorhabditis vulgaris</name>
    <dbReference type="NCBI Taxonomy" id="31234"/>
    <lineage>
        <taxon>Eukaryota</taxon>
        <taxon>Metazoa</taxon>
        <taxon>Ecdysozoa</taxon>
        <taxon>Nematoda</taxon>
        <taxon>Chromadorea</taxon>
        <taxon>Rhabditida</taxon>
        <taxon>Rhabditina</taxon>
        <taxon>Rhabditomorpha</taxon>
        <taxon>Rhabditoidea</taxon>
        <taxon>Rhabditidae</taxon>
        <taxon>Peloderinae</taxon>
        <taxon>Caenorhabditis</taxon>
    </lineage>
</organism>
<dbReference type="Pfam" id="PF05075">
    <property type="entry name" value="DUF684"/>
    <property type="match status" value="1"/>
</dbReference>
<name>A0A6A5GIW3_CAERE</name>
<dbReference type="Proteomes" id="UP000483820">
    <property type="component" value="Chromosome V"/>
</dbReference>
<evidence type="ECO:0000313" key="2">
    <source>
        <dbReference type="Proteomes" id="UP000483820"/>
    </source>
</evidence>
<dbReference type="RefSeq" id="XP_053583360.1">
    <property type="nucleotide sequence ID" value="XM_053734447.1"/>
</dbReference>
<dbReference type="KEGG" id="crq:GCK72_021709"/>
<reference evidence="1 2" key="1">
    <citation type="submission" date="2019-12" db="EMBL/GenBank/DDBJ databases">
        <title>Chromosome-level assembly of the Caenorhabditis remanei genome.</title>
        <authorList>
            <person name="Teterina A.A."/>
            <person name="Willis J.H."/>
            <person name="Phillips P.C."/>
        </authorList>
    </citation>
    <scope>NUCLEOTIDE SEQUENCE [LARGE SCALE GENOMIC DNA]</scope>
    <source>
        <strain evidence="1 2">PX506</strain>
        <tissue evidence="1">Whole organism</tissue>
    </source>
</reference>
<dbReference type="GeneID" id="9807884"/>
<dbReference type="PANTHER" id="PTHR31464:SF4">
    <property type="entry name" value="DUF4242 DOMAIN-CONTAINING PROTEIN-RELATED"/>
    <property type="match status" value="1"/>
</dbReference>
<dbReference type="InterPro" id="IPR007767">
    <property type="entry name" value="DUF684"/>
</dbReference>
<dbReference type="PANTHER" id="PTHR31464">
    <property type="entry name" value="PROTEIN CBG01266"/>
    <property type="match status" value="1"/>
</dbReference>
<accession>A0A6A5GIW3</accession>
<dbReference type="CTD" id="9807884"/>
<protein>
    <submittedName>
        <fullName evidence="1">Uncharacterized protein</fullName>
    </submittedName>
</protein>
<proteinExistence type="predicted"/>
<dbReference type="AlphaFoldDB" id="A0A6A5GIW3"/>
<evidence type="ECO:0000313" key="1">
    <source>
        <dbReference type="EMBL" id="KAF1755140.1"/>
    </source>
</evidence>